<accession>A0A6J8EFM6</accession>
<dbReference type="AlphaFoldDB" id="A0A6J8EFM6"/>
<evidence type="ECO:0000313" key="13">
    <source>
        <dbReference type="Proteomes" id="UP000507470"/>
    </source>
</evidence>
<keyword evidence="13" id="KW-1185">Reference proteome</keyword>
<dbReference type="GO" id="GO:0043235">
    <property type="term" value="C:receptor complex"/>
    <property type="evidence" value="ECO:0007669"/>
    <property type="project" value="TreeGrafter"/>
</dbReference>
<dbReference type="InterPro" id="IPR002172">
    <property type="entry name" value="LDrepeatLR_classA_rpt"/>
</dbReference>
<dbReference type="PANTHER" id="PTHR22722:SF14">
    <property type="entry name" value="MEGALIN, ISOFORM A"/>
    <property type="match status" value="1"/>
</dbReference>
<dbReference type="PROSITE" id="PS50068">
    <property type="entry name" value="LDLRA_2"/>
    <property type="match status" value="1"/>
</dbReference>
<feature type="transmembrane region" description="Helical" evidence="10">
    <location>
        <begin position="157"/>
        <end position="178"/>
    </location>
</feature>
<name>A0A6J8EFM6_MYTCO</name>
<keyword evidence="6 9" id="KW-1015">Disulfide bond</keyword>
<dbReference type="Proteomes" id="UP000507470">
    <property type="component" value="Unassembled WGS sequence"/>
</dbReference>
<dbReference type="OrthoDB" id="6103371at2759"/>
<evidence type="ECO:0000256" key="10">
    <source>
        <dbReference type="SAM" id="Phobius"/>
    </source>
</evidence>
<dbReference type="CDD" id="cd00112">
    <property type="entry name" value="LDLa"/>
    <property type="match status" value="1"/>
</dbReference>
<dbReference type="GO" id="GO:0016324">
    <property type="term" value="C:apical plasma membrane"/>
    <property type="evidence" value="ECO:0007669"/>
    <property type="project" value="TreeGrafter"/>
</dbReference>
<evidence type="ECO:0000256" key="6">
    <source>
        <dbReference type="ARBA" id="ARBA00023157"/>
    </source>
</evidence>
<dbReference type="EMBL" id="CACVKT020008985">
    <property type="protein sequence ID" value="CAC5419087.1"/>
    <property type="molecule type" value="Genomic_DNA"/>
</dbReference>
<comment type="subcellular location">
    <subcellularLocation>
        <location evidence="1">Membrane</location>
        <topology evidence="1">Single-pass membrane protein</topology>
    </subcellularLocation>
</comment>
<dbReference type="GO" id="GO:0042562">
    <property type="term" value="F:hormone binding"/>
    <property type="evidence" value="ECO:0007669"/>
    <property type="project" value="TreeGrafter"/>
</dbReference>
<keyword evidence="5 10" id="KW-0472">Membrane</keyword>
<evidence type="ECO:0000256" key="4">
    <source>
        <dbReference type="ARBA" id="ARBA00022989"/>
    </source>
</evidence>
<dbReference type="InterPro" id="IPR051221">
    <property type="entry name" value="LDLR-related"/>
</dbReference>
<dbReference type="Gene3D" id="4.10.400.10">
    <property type="entry name" value="Low-density Lipoprotein Receptor"/>
    <property type="match status" value="1"/>
</dbReference>
<dbReference type="GO" id="GO:0006898">
    <property type="term" value="P:receptor-mediated endocytosis"/>
    <property type="evidence" value="ECO:0007669"/>
    <property type="project" value="TreeGrafter"/>
</dbReference>
<proteinExistence type="predicted"/>
<gene>
    <name evidence="12" type="ORF">MCOR_51474</name>
</gene>
<evidence type="ECO:0000256" key="1">
    <source>
        <dbReference type="ARBA" id="ARBA00004167"/>
    </source>
</evidence>
<feature type="chain" id="PRO_5026941156" evidence="11">
    <location>
        <begin position="27"/>
        <end position="186"/>
    </location>
</feature>
<evidence type="ECO:0000256" key="5">
    <source>
        <dbReference type="ARBA" id="ARBA00023136"/>
    </source>
</evidence>
<dbReference type="InterPro" id="IPR023415">
    <property type="entry name" value="LDLR_class-A_CS"/>
</dbReference>
<evidence type="ECO:0000256" key="11">
    <source>
        <dbReference type="SAM" id="SignalP"/>
    </source>
</evidence>
<dbReference type="InterPro" id="IPR036055">
    <property type="entry name" value="LDL_receptor-like_sf"/>
</dbReference>
<evidence type="ECO:0000256" key="8">
    <source>
        <dbReference type="ARBA" id="ARBA00023180"/>
    </source>
</evidence>
<dbReference type="PANTHER" id="PTHR22722">
    <property type="entry name" value="LOW-DENSITY LIPOPROTEIN RECEPTOR-RELATED PROTEIN 2-RELATED"/>
    <property type="match status" value="1"/>
</dbReference>
<keyword evidence="7" id="KW-0675">Receptor</keyword>
<keyword evidence="2 10" id="KW-0812">Transmembrane</keyword>
<keyword evidence="11" id="KW-0732">Signal</keyword>
<evidence type="ECO:0000313" key="12">
    <source>
        <dbReference type="EMBL" id="CAC5419087.1"/>
    </source>
</evidence>
<evidence type="ECO:0000256" key="7">
    <source>
        <dbReference type="ARBA" id="ARBA00023170"/>
    </source>
</evidence>
<dbReference type="SUPFAM" id="SSF57424">
    <property type="entry name" value="LDL receptor-like module"/>
    <property type="match status" value="1"/>
</dbReference>
<sequence>MKKMIIMKVAFFVIFNIHFRVESCATDQFQCENGECIPSAKRCDDNFDCGDRSDEENCSEVNQCPEGLHRCFNGQCVVDLNLCPTSTLSQTEISSTHTSPLQSTSLFMSTSFGIVATTSLYTSESSVIETTRSSVESITPITEDHIPDTENGYNLNYLWLLLLVPVIVIIIGGIVYWYRNAERRMR</sequence>
<feature type="signal peptide" evidence="11">
    <location>
        <begin position="1"/>
        <end position="26"/>
    </location>
</feature>
<keyword evidence="8" id="KW-0325">Glycoprotein</keyword>
<dbReference type="PROSITE" id="PS01209">
    <property type="entry name" value="LDLRA_1"/>
    <property type="match status" value="1"/>
</dbReference>
<reference evidence="12 13" key="1">
    <citation type="submission" date="2020-06" db="EMBL/GenBank/DDBJ databases">
        <authorList>
            <person name="Li R."/>
            <person name="Bekaert M."/>
        </authorList>
    </citation>
    <scope>NUCLEOTIDE SEQUENCE [LARGE SCALE GENOMIC DNA]</scope>
    <source>
        <strain evidence="13">wild</strain>
    </source>
</reference>
<evidence type="ECO:0000256" key="9">
    <source>
        <dbReference type="PROSITE-ProRule" id="PRU00124"/>
    </source>
</evidence>
<keyword evidence="4 10" id="KW-1133">Transmembrane helix</keyword>
<organism evidence="12 13">
    <name type="scientific">Mytilus coruscus</name>
    <name type="common">Sea mussel</name>
    <dbReference type="NCBI Taxonomy" id="42192"/>
    <lineage>
        <taxon>Eukaryota</taxon>
        <taxon>Metazoa</taxon>
        <taxon>Spiralia</taxon>
        <taxon>Lophotrochozoa</taxon>
        <taxon>Mollusca</taxon>
        <taxon>Bivalvia</taxon>
        <taxon>Autobranchia</taxon>
        <taxon>Pteriomorphia</taxon>
        <taxon>Mytilida</taxon>
        <taxon>Mytiloidea</taxon>
        <taxon>Mytilidae</taxon>
        <taxon>Mytilinae</taxon>
        <taxon>Mytilus</taxon>
    </lineage>
</organism>
<feature type="disulfide bond" evidence="9">
    <location>
        <begin position="43"/>
        <end position="58"/>
    </location>
</feature>
<dbReference type="Pfam" id="PF00057">
    <property type="entry name" value="Ldl_recept_a"/>
    <property type="match status" value="1"/>
</dbReference>
<protein>
    <submittedName>
        <fullName evidence="12">Uncharacterized protein</fullName>
    </submittedName>
</protein>
<keyword evidence="3" id="KW-0677">Repeat</keyword>
<dbReference type="FunFam" id="4.10.400.10:FF:000065">
    <property type="entry name" value="Transmembrane protease serine 7"/>
    <property type="match status" value="1"/>
</dbReference>
<feature type="disulfide bond" evidence="9">
    <location>
        <begin position="24"/>
        <end position="36"/>
    </location>
</feature>
<feature type="disulfide bond" evidence="9">
    <location>
        <begin position="31"/>
        <end position="49"/>
    </location>
</feature>
<evidence type="ECO:0000256" key="3">
    <source>
        <dbReference type="ARBA" id="ARBA00022737"/>
    </source>
</evidence>
<evidence type="ECO:0000256" key="2">
    <source>
        <dbReference type="ARBA" id="ARBA00022692"/>
    </source>
</evidence>
<dbReference type="SMART" id="SM00192">
    <property type="entry name" value="LDLa"/>
    <property type="match status" value="1"/>
</dbReference>